<evidence type="ECO:0000256" key="4">
    <source>
        <dbReference type="ARBA" id="ARBA00022722"/>
    </source>
</evidence>
<evidence type="ECO:0000256" key="3">
    <source>
        <dbReference type="ARBA" id="ARBA00006958"/>
    </source>
</evidence>
<dbReference type="GO" id="GO:0005634">
    <property type="term" value="C:nucleus"/>
    <property type="evidence" value="ECO:0007669"/>
    <property type="project" value="UniProtKB-SubCell"/>
</dbReference>
<dbReference type="Pfam" id="PF13359">
    <property type="entry name" value="DDE_Tnp_4"/>
    <property type="match status" value="1"/>
</dbReference>
<dbReference type="PANTHER" id="PTHR22930:SF292">
    <property type="entry name" value="DDE TNP4 DOMAIN-CONTAINING PROTEIN"/>
    <property type="match status" value="1"/>
</dbReference>
<keyword evidence="11" id="KW-1185">Reference proteome</keyword>
<feature type="compositionally biased region" description="Acidic residues" evidence="8">
    <location>
        <begin position="390"/>
        <end position="405"/>
    </location>
</feature>
<evidence type="ECO:0000259" key="9">
    <source>
        <dbReference type="Pfam" id="PF13359"/>
    </source>
</evidence>
<evidence type="ECO:0000313" key="11">
    <source>
        <dbReference type="Proteomes" id="UP001219518"/>
    </source>
</evidence>
<dbReference type="Proteomes" id="UP001219518">
    <property type="component" value="Unassembled WGS sequence"/>
</dbReference>
<evidence type="ECO:0000256" key="6">
    <source>
        <dbReference type="ARBA" id="ARBA00022801"/>
    </source>
</evidence>
<keyword evidence="4" id="KW-0540">Nuclease</keyword>
<organism evidence="10 11">
    <name type="scientific">Frankliniella fusca</name>
    <dbReference type="NCBI Taxonomy" id="407009"/>
    <lineage>
        <taxon>Eukaryota</taxon>
        <taxon>Metazoa</taxon>
        <taxon>Ecdysozoa</taxon>
        <taxon>Arthropoda</taxon>
        <taxon>Hexapoda</taxon>
        <taxon>Insecta</taxon>
        <taxon>Pterygota</taxon>
        <taxon>Neoptera</taxon>
        <taxon>Paraneoptera</taxon>
        <taxon>Thysanoptera</taxon>
        <taxon>Terebrantia</taxon>
        <taxon>Thripoidea</taxon>
        <taxon>Thripidae</taxon>
        <taxon>Frankliniella</taxon>
    </lineage>
</organism>
<dbReference type="GO" id="GO:0016787">
    <property type="term" value="F:hydrolase activity"/>
    <property type="evidence" value="ECO:0007669"/>
    <property type="project" value="UniProtKB-KW"/>
</dbReference>
<comment type="cofactor">
    <cofactor evidence="1">
        <name>a divalent metal cation</name>
        <dbReference type="ChEBI" id="CHEBI:60240"/>
    </cofactor>
</comment>
<keyword evidence="6" id="KW-0378">Hydrolase</keyword>
<name>A0AAE1LU87_9NEOP</name>
<dbReference type="EMBL" id="JAHWGI010001433">
    <property type="protein sequence ID" value="KAK3931940.1"/>
    <property type="molecule type" value="Genomic_DNA"/>
</dbReference>
<comment type="subcellular location">
    <subcellularLocation>
        <location evidence="2">Nucleus</location>
    </subcellularLocation>
</comment>
<evidence type="ECO:0000313" key="10">
    <source>
        <dbReference type="EMBL" id="KAK3931940.1"/>
    </source>
</evidence>
<feature type="domain" description="DDE Tnp4" evidence="9">
    <location>
        <begin position="167"/>
        <end position="323"/>
    </location>
</feature>
<gene>
    <name evidence="10" type="ORF">KUF71_001313</name>
</gene>
<keyword evidence="5" id="KW-0479">Metal-binding</keyword>
<comment type="caution">
    <text evidence="10">The sequence shown here is derived from an EMBL/GenBank/DDBJ whole genome shotgun (WGS) entry which is preliminary data.</text>
</comment>
<evidence type="ECO:0000256" key="5">
    <source>
        <dbReference type="ARBA" id="ARBA00022723"/>
    </source>
</evidence>
<reference evidence="10" key="1">
    <citation type="submission" date="2021-07" db="EMBL/GenBank/DDBJ databases">
        <authorList>
            <person name="Catto M.A."/>
            <person name="Jacobson A."/>
            <person name="Kennedy G."/>
            <person name="Labadie P."/>
            <person name="Hunt B.G."/>
            <person name="Srinivasan R."/>
        </authorList>
    </citation>
    <scope>NUCLEOTIDE SEQUENCE</scope>
    <source>
        <strain evidence="10">PL_HMW_Pooled</strain>
        <tissue evidence="10">Head</tissue>
    </source>
</reference>
<dbReference type="InterPro" id="IPR045249">
    <property type="entry name" value="HARBI1-like"/>
</dbReference>
<proteinExistence type="inferred from homology"/>
<accession>A0AAE1LU87</accession>
<dbReference type="AlphaFoldDB" id="A0AAE1LU87"/>
<dbReference type="PANTHER" id="PTHR22930">
    <property type="match status" value="1"/>
</dbReference>
<dbReference type="GO" id="GO:0004518">
    <property type="term" value="F:nuclease activity"/>
    <property type="evidence" value="ECO:0007669"/>
    <property type="project" value="UniProtKB-KW"/>
</dbReference>
<reference evidence="10" key="2">
    <citation type="journal article" date="2023" name="BMC Genomics">
        <title>Pest status, molecular evolution, and epigenetic factors derived from the genome assembly of Frankliniella fusca, a thysanopteran phytovirus vector.</title>
        <authorList>
            <person name="Catto M.A."/>
            <person name="Labadie P.E."/>
            <person name="Jacobson A.L."/>
            <person name="Kennedy G.G."/>
            <person name="Srinivasan R."/>
            <person name="Hunt B.G."/>
        </authorList>
    </citation>
    <scope>NUCLEOTIDE SEQUENCE</scope>
    <source>
        <strain evidence="10">PL_HMW_Pooled</strain>
    </source>
</reference>
<comment type="similarity">
    <text evidence="3">Belongs to the HARBI1 family.</text>
</comment>
<evidence type="ECO:0000256" key="2">
    <source>
        <dbReference type="ARBA" id="ARBA00004123"/>
    </source>
</evidence>
<feature type="region of interest" description="Disordered" evidence="8">
    <location>
        <begin position="386"/>
        <end position="405"/>
    </location>
</feature>
<dbReference type="InterPro" id="IPR027806">
    <property type="entry name" value="HARBI1_dom"/>
</dbReference>
<dbReference type="GO" id="GO:0046872">
    <property type="term" value="F:metal ion binding"/>
    <property type="evidence" value="ECO:0007669"/>
    <property type="project" value="UniProtKB-KW"/>
</dbReference>
<evidence type="ECO:0000256" key="8">
    <source>
        <dbReference type="SAM" id="MobiDB-lite"/>
    </source>
</evidence>
<keyword evidence="7" id="KW-0539">Nucleus</keyword>
<evidence type="ECO:0000256" key="1">
    <source>
        <dbReference type="ARBA" id="ARBA00001968"/>
    </source>
</evidence>
<sequence length="405" mass="47130">MCVTFFPCYSQSLKTSRLSMKRWSWRQRDDLVGNVWQPVEVNINEYHMFGDVCFKLHFRMSRVMFEELCEVVFNHLVEKNRVIRQRRPFPDIMLMVVWLMATPDCFRSVALRFGVTPSTLYYFYSYVILALTELAATYIKWPDAVERTHISQTFERATHFPGVIGCIDCTHINITAPLEDARQYINRHHSYSINVQAVVDHNLLVRHLHVGEVGTMNDRRVFTRSPLHHDLLHSPPGLVIGPDEHLVGDGAYVVTSFMMAPYANNGHLTERQLNFNKKLSQCRVRVENAFAKAKGKWRRLKFLHVRNPRNLVEHVTASFVLHNFLIREGEQMIDEAELARPINDNEMLVGAIDEQLIDDVPEAERVLQDAAEARGEEKRLFYTDHLLPLPEEEEREDDDEIDGDL</sequence>
<evidence type="ECO:0000256" key="7">
    <source>
        <dbReference type="ARBA" id="ARBA00023242"/>
    </source>
</evidence>
<protein>
    <submittedName>
        <fullName evidence="10">Protein ANTAGONIST OF LIKE HETEROCHROMATIN PROTEIN 1</fullName>
    </submittedName>
</protein>